<keyword evidence="2" id="KW-1133">Transmembrane helix</keyword>
<evidence type="ECO:0000313" key="4">
    <source>
        <dbReference type="Proteomes" id="UP001415857"/>
    </source>
</evidence>
<feature type="region of interest" description="Disordered" evidence="1">
    <location>
        <begin position="1"/>
        <end position="90"/>
    </location>
</feature>
<proteinExistence type="predicted"/>
<evidence type="ECO:0000256" key="2">
    <source>
        <dbReference type="SAM" id="Phobius"/>
    </source>
</evidence>
<reference evidence="3 4" key="1">
    <citation type="journal article" date="2024" name="Plant J.">
        <title>Genome sequences and population genomics reveal climatic adaptation and genomic divergence between two closely related sweetgum species.</title>
        <authorList>
            <person name="Xu W.Q."/>
            <person name="Ren C.Q."/>
            <person name="Zhang X.Y."/>
            <person name="Comes H.P."/>
            <person name="Liu X.H."/>
            <person name="Li Y.G."/>
            <person name="Kettle C.J."/>
            <person name="Jalonen R."/>
            <person name="Gaisberger H."/>
            <person name="Ma Y.Z."/>
            <person name="Qiu Y.X."/>
        </authorList>
    </citation>
    <scope>NUCLEOTIDE SEQUENCE [LARGE SCALE GENOMIC DNA]</scope>
    <source>
        <strain evidence="3">Hangzhou</strain>
    </source>
</reference>
<keyword evidence="4" id="KW-1185">Reference proteome</keyword>
<feature type="compositionally biased region" description="Polar residues" evidence="1">
    <location>
        <begin position="70"/>
        <end position="87"/>
    </location>
</feature>
<protein>
    <submittedName>
        <fullName evidence="3">Uncharacterized protein</fullName>
    </submittedName>
</protein>
<dbReference type="EMBL" id="JBBPBK010000007">
    <property type="protein sequence ID" value="KAK9281178.1"/>
    <property type="molecule type" value="Genomic_DNA"/>
</dbReference>
<dbReference type="PANTHER" id="PTHR35469">
    <property type="entry name" value="TRANSMEMBRANE PROTEIN"/>
    <property type="match status" value="1"/>
</dbReference>
<evidence type="ECO:0000256" key="1">
    <source>
        <dbReference type="SAM" id="MobiDB-lite"/>
    </source>
</evidence>
<comment type="caution">
    <text evidence="3">The sequence shown here is derived from an EMBL/GenBank/DDBJ whole genome shotgun (WGS) entry which is preliminary data.</text>
</comment>
<evidence type="ECO:0000313" key="3">
    <source>
        <dbReference type="EMBL" id="KAK9281178.1"/>
    </source>
</evidence>
<gene>
    <name evidence="3" type="ORF">L1049_004073</name>
</gene>
<name>A0AAP0RNH2_LIQFO</name>
<sequence>METMSSREARRRRVVEGGSDRLASITGRVQTLPSSSSSSFQHEESSPPLFSSDHLPDQIHVGSEGEDDASGSTLLKNDTSNESSSKNAFDFGNQVEPQLHKCEMNTEATQAPALEVRNKILPSPVTSIIEQTSIATEMLSKPHGHHPKFFTPKQISSCILASESTRSFCSFMIALLVVLSYSDYQLLGRNLVNSESVITSKPLYILLLTDLTIVLSLLLLERRKGFEKEKEEERTIPQKDGHNWAEAVKVLETGLVIYQTICAVFMDFCIYAVVVICGLSFV</sequence>
<feature type="transmembrane region" description="Helical" evidence="2">
    <location>
        <begin position="202"/>
        <end position="220"/>
    </location>
</feature>
<organism evidence="3 4">
    <name type="scientific">Liquidambar formosana</name>
    <name type="common">Formosan gum</name>
    <dbReference type="NCBI Taxonomy" id="63359"/>
    <lineage>
        <taxon>Eukaryota</taxon>
        <taxon>Viridiplantae</taxon>
        <taxon>Streptophyta</taxon>
        <taxon>Embryophyta</taxon>
        <taxon>Tracheophyta</taxon>
        <taxon>Spermatophyta</taxon>
        <taxon>Magnoliopsida</taxon>
        <taxon>eudicotyledons</taxon>
        <taxon>Gunneridae</taxon>
        <taxon>Pentapetalae</taxon>
        <taxon>Saxifragales</taxon>
        <taxon>Altingiaceae</taxon>
        <taxon>Liquidambar</taxon>
    </lineage>
</organism>
<dbReference type="Proteomes" id="UP001415857">
    <property type="component" value="Unassembled WGS sequence"/>
</dbReference>
<feature type="transmembrane region" description="Helical" evidence="2">
    <location>
        <begin position="165"/>
        <end position="182"/>
    </location>
</feature>
<dbReference type="AlphaFoldDB" id="A0AAP0RNH2"/>
<keyword evidence="2" id="KW-0472">Membrane</keyword>
<feature type="compositionally biased region" description="Basic and acidic residues" evidence="1">
    <location>
        <begin position="1"/>
        <end position="19"/>
    </location>
</feature>
<feature type="transmembrane region" description="Helical" evidence="2">
    <location>
        <begin position="255"/>
        <end position="281"/>
    </location>
</feature>
<accession>A0AAP0RNH2</accession>
<dbReference type="PANTHER" id="PTHR35469:SF5">
    <property type="entry name" value="TRANSMEMBRANE PROTEIN"/>
    <property type="match status" value="1"/>
</dbReference>
<keyword evidence="2" id="KW-0812">Transmembrane</keyword>